<dbReference type="Pfam" id="PF01431">
    <property type="entry name" value="Peptidase_M13"/>
    <property type="match status" value="1"/>
</dbReference>
<dbReference type="PANTHER" id="PTHR11733:SF7">
    <property type="entry name" value="NEPRILYSIN METALLOPEPTIDASE FAMILY-RELATED"/>
    <property type="match status" value="1"/>
</dbReference>
<keyword evidence="3" id="KW-0645">Protease</keyword>
<evidence type="ECO:0000313" key="11">
    <source>
        <dbReference type="EMBL" id="KAF1766966.1"/>
    </source>
</evidence>
<evidence type="ECO:0000256" key="5">
    <source>
        <dbReference type="ARBA" id="ARBA00022801"/>
    </source>
</evidence>
<feature type="domain" description="Peptidase M13 C-terminal" evidence="9">
    <location>
        <begin position="35"/>
        <end position="158"/>
    </location>
</feature>
<dbReference type="InterPro" id="IPR008753">
    <property type="entry name" value="Peptidase_M13_N"/>
</dbReference>
<feature type="domain" description="Peptidase M13 N-terminal" evidence="10">
    <location>
        <begin position="255"/>
        <end position="375"/>
    </location>
</feature>
<evidence type="ECO:0000256" key="3">
    <source>
        <dbReference type="ARBA" id="ARBA00022670"/>
    </source>
</evidence>
<evidence type="ECO:0000259" key="10">
    <source>
        <dbReference type="Pfam" id="PF05649"/>
    </source>
</evidence>
<dbReference type="KEGG" id="crq:GCK72_006924"/>
<evidence type="ECO:0000256" key="8">
    <source>
        <dbReference type="SAM" id="MobiDB-lite"/>
    </source>
</evidence>
<organism evidence="11 12">
    <name type="scientific">Caenorhabditis remanei</name>
    <name type="common">Caenorhabditis vulgaris</name>
    <dbReference type="NCBI Taxonomy" id="31234"/>
    <lineage>
        <taxon>Eukaryota</taxon>
        <taxon>Metazoa</taxon>
        <taxon>Ecdysozoa</taxon>
        <taxon>Nematoda</taxon>
        <taxon>Chromadorea</taxon>
        <taxon>Rhabditida</taxon>
        <taxon>Rhabditina</taxon>
        <taxon>Rhabditomorpha</taxon>
        <taxon>Rhabditoidea</taxon>
        <taxon>Rhabditidae</taxon>
        <taxon>Peloderinae</taxon>
        <taxon>Caenorhabditis</taxon>
    </lineage>
</organism>
<dbReference type="SUPFAM" id="SSF55486">
    <property type="entry name" value="Metalloproteases ('zincins'), catalytic domain"/>
    <property type="match status" value="2"/>
</dbReference>
<gene>
    <name evidence="11" type="ORF">GCK72_006924</name>
</gene>
<dbReference type="GO" id="GO:0016485">
    <property type="term" value="P:protein processing"/>
    <property type="evidence" value="ECO:0007669"/>
    <property type="project" value="TreeGrafter"/>
</dbReference>
<keyword evidence="7" id="KW-0482">Metalloprotease</keyword>
<feature type="compositionally biased region" description="Low complexity" evidence="8">
    <location>
        <begin position="172"/>
        <end position="186"/>
    </location>
</feature>
<comment type="cofactor">
    <cofactor evidence="1">
        <name>Zn(2+)</name>
        <dbReference type="ChEBI" id="CHEBI:29105"/>
    </cofactor>
</comment>
<feature type="compositionally biased region" description="Polar residues" evidence="8">
    <location>
        <begin position="192"/>
        <end position="201"/>
    </location>
</feature>
<dbReference type="RefSeq" id="XP_053590084.1">
    <property type="nucleotide sequence ID" value="XM_053725890.1"/>
</dbReference>
<proteinExistence type="inferred from homology"/>
<dbReference type="InterPro" id="IPR024079">
    <property type="entry name" value="MetalloPept_cat_dom_sf"/>
</dbReference>
<evidence type="ECO:0008006" key="13">
    <source>
        <dbReference type="Google" id="ProtNLM"/>
    </source>
</evidence>
<dbReference type="AlphaFoldDB" id="A0A6A5HJV5"/>
<dbReference type="PANTHER" id="PTHR11733">
    <property type="entry name" value="ZINC METALLOPROTEASE FAMILY M13 NEPRILYSIN-RELATED"/>
    <property type="match status" value="1"/>
</dbReference>
<dbReference type="Pfam" id="PF05649">
    <property type="entry name" value="Peptidase_M13_N"/>
    <property type="match status" value="1"/>
</dbReference>
<evidence type="ECO:0000256" key="1">
    <source>
        <dbReference type="ARBA" id="ARBA00001947"/>
    </source>
</evidence>
<dbReference type="InterPro" id="IPR000718">
    <property type="entry name" value="Peptidase_M13"/>
</dbReference>
<dbReference type="GeneID" id="78774277"/>
<keyword evidence="6" id="KW-0862">Zinc</keyword>
<dbReference type="CTD" id="78774277"/>
<evidence type="ECO:0000256" key="7">
    <source>
        <dbReference type="ARBA" id="ARBA00023049"/>
    </source>
</evidence>
<dbReference type="GO" id="GO:0005886">
    <property type="term" value="C:plasma membrane"/>
    <property type="evidence" value="ECO:0007669"/>
    <property type="project" value="TreeGrafter"/>
</dbReference>
<dbReference type="GO" id="GO:0004222">
    <property type="term" value="F:metalloendopeptidase activity"/>
    <property type="evidence" value="ECO:0007669"/>
    <property type="project" value="InterPro"/>
</dbReference>
<dbReference type="InterPro" id="IPR018497">
    <property type="entry name" value="Peptidase_M13_C"/>
</dbReference>
<protein>
    <recommendedName>
        <fullName evidence="13">Peptidase M13 C-terminal domain-containing protein</fullName>
    </recommendedName>
</protein>
<dbReference type="GO" id="GO:0046872">
    <property type="term" value="F:metal ion binding"/>
    <property type="evidence" value="ECO:0007669"/>
    <property type="project" value="UniProtKB-KW"/>
</dbReference>
<feature type="region of interest" description="Disordered" evidence="8">
    <location>
        <begin position="164"/>
        <end position="216"/>
    </location>
</feature>
<keyword evidence="5" id="KW-0378">Hydrolase</keyword>
<keyword evidence="4" id="KW-0479">Metal-binding</keyword>
<accession>A0A6A5HJV5</accession>
<dbReference type="EMBL" id="WUAV01000002">
    <property type="protein sequence ID" value="KAF1766966.1"/>
    <property type="molecule type" value="Genomic_DNA"/>
</dbReference>
<sequence>MIRKVERVRTELIMDFIGLETELDPSVDLLETNAFYDSADNSLTGTGNTLSHEIGHGFDMIGRTSDENGVDKDWWAKEDLAEYDKRAKCLVNQYNSYDDPDFGMKLNGSTTIDEIIADGLGVETSWRAFKKLDLSKEQHIVGFDNYSIAKVYFRIAALGSKEALVSPDESTRSTSGVTSSRPTVSTFENPKKTPNSSKVPSATTEKAETKTEPVISETTVRPNIPTLKPRNVCETPECITLAHQLLNWHDPSIDPCVDFYKSACGKYNEHTTVYGTRSQKKNLIVASLIDEYLIKNTTYKTKTENNFKFYYNKCVELQKNTEAFQSNSEQALKDIFDDIKTIGSWPLLDKNWDKSKFNLNDMLFKIASFGKMEFGLFEIAISDSLIISPVGERIEPDESLKKTIKEILKENGIKVSDKTLNKDFDEYASFIQTLDQVC</sequence>
<dbReference type="Gene3D" id="3.40.390.10">
    <property type="entry name" value="Collagenase (Catalytic Domain)"/>
    <property type="match status" value="2"/>
</dbReference>
<evidence type="ECO:0000256" key="4">
    <source>
        <dbReference type="ARBA" id="ARBA00022723"/>
    </source>
</evidence>
<evidence type="ECO:0000256" key="6">
    <source>
        <dbReference type="ARBA" id="ARBA00022833"/>
    </source>
</evidence>
<dbReference type="Proteomes" id="UP000483820">
    <property type="component" value="Chromosome II"/>
</dbReference>
<dbReference type="PROSITE" id="PS51885">
    <property type="entry name" value="NEPRILYSIN"/>
    <property type="match status" value="2"/>
</dbReference>
<reference evidence="11 12" key="1">
    <citation type="submission" date="2019-12" db="EMBL/GenBank/DDBJ databases">
        <title>Chromosome-level assembly of the Caenorhabditis remanei genome.</title>
        <authorList>
            <person name="Teterina A.A."/>
            <person name="Willis J.H."/>
            <person name="Phillips P.C."/>
        </authorList>
    </citation>
    <scope>NUCLEOTIDE SEQUENCE [LARGE SCALE GENOMIC DNA]</scope>
    <source>
        <strain evidence="11 12">PX506</strain>
        <tissue evidence="11">Whole organism</tissue>
    </source>
</reference>
<evidence type="ECO:0000313" key="12">
    <source>
        <dbReference type="Proteomes" id="UP000483820"/>
    </source>
</evidence>
<name>A0A6A5HJV5_CAERE</name>
<evidence type="ECO:0000256" key="2">
    <source>
        <dbReference type="ARBA" id="ARBA00007357"/>
    </source>
</evidence>
<comment type="caution">
    <text evidence="11">The sequence shown here is derived from an EMBL/GenBank/DDBJ whole genome shotgun (WGS) entry which is preliminary data.</text>
</comment>
<evidence type="ECO:0000259" key="9">
    <source>
        <dbReference type="Pfam" id="PF01431"/>
    </source>
</evidence>
<comment type="similarity">
    <text evidence="2">Belongs to the peptidase M13 family.</text>
</comment>